<keyword evidence="2" id="KW-1185">Reference proteome</keyword>
<evidence type="ECO:0000313" key="1">
    <source>
        <dbReference type="EMBL" id="KAK1740941.1"/>
    </source>
</evidence>
<evidence type="ECO:0000313" key="2">
    <source>
        <dbReference type="Proteomes" id="UP001224775"/>
    </source>
</evidence>
<dbReference type="AlphaFoldDB" id="A0AAD8Y8Y8"/>
<organism evidence="1 2">
    <name type="scientific">Skeletonema marinoi</name>
    <dbReference type="NCBI Taxonomy" id="267567"/>
    <lineage>
        <taxon>Eukaryota</taxon>
        <taxon>Sar</taxon>
        <taxon>Stramenopiles</taxon>
        <taxon>Ochrophyta</taxon>
        <taxon>Bacillariophyta</taxon>
        <taxon>Coscinodiscophyceae</taxon>
        <taxon>Thalassiosirophycidae</taxon>
        <taxon>Thalassiosirales</taxon>
        <taxon>Skeletonemataceae</taxon>
        <taxon>Skeletonema</taxon>
        <taxon>Skeletonema marinoi-dohrnii complex</taxon>
    </lineage>
</organism>
<sequence>MSSSGGKRPPMLRRKATPVPSIMSFRKEVAKFLAPTSRILFAAAVTPTPRSPYDIILARNRPNVGHSLIASNDWHTLDFGDIEKELAAKLSDDDISEALLHIDAANKVKRLRLTNCTSITGACLSPLLGCTSIEQIDMSLVGAHQPTQEDYLMHHLSCDLVLPILDSIISQERCSLKHLRFPDDWRYEDDPA</sequence>
<gene>
    <name evidence="1" type="ORF">QTG54_008193</name>
</gene>
<proteinExistence type="predicted"/>
<name>A0AAD8Y8Y8_9STRA</name>
<accession>A0AAD8Y8Y8</accession>
<dbReference type="EMBL" id="JATAAI010000014">
    <property type="protein sequence ID" value="KAK1740941.1"/>
    <property type="molecule type" value="Genomic_DNA"/>
</dbReference>
<dbReference type="Proteomes" id="UP001224775">
    <property type="component" value="Unassembled WGS sequence"/>
</dbReference>
<comment type="caution">
    <text evidence="1">The sequence shown here is derived from an EMBL/GenBank/DDBJ whole genome shotgun (WGS) entry which is preliminary data.</text>
</comment>
<reference evidence="1" key="1">
    <citation type="submission" date="2023-06" db="EMBL/GenBank/DDBJ databases">
        <title>Survivors Of The Sea: Transcriptome response of Skeletonema marinoi to long-term dormancy.</title>
        <authorList>
            <person name="Pinder M.I.M."/>
            <person name="Kourtchenko O."/>
            <person name="Robertson E.K."/>
            <person name="Larsson T."/>
            <person name="Maumus F."/>
            <person name="Osuna-Cruz C.M."/>
            <person name="Vancaester E."/>
            <person name="Stenow R."/>
            <person name="Vandepoele K."/>
            <person name="Ploug H."/>
            <person name="Bruchert V."/>
            <person name="Godhe A."/>
            <person name="Topel M."/>
        </authorList>
    </citation>
    <scope>NUCLEOTIDE SEQUENCE</scope>
    <source>
        <strain evidence="1">R05AC</strain>
    </source>
</reference>
<protein>
    <submittedName>
        <fullName evidence="1">Uncharacterized protein</fullName>
    </submittedName>
</protein>